<protein>
    <recommendedName>
        <fullName evidence="4">DUF4440 domain-containing protein</fullName>
    </recommendedName>
</protein>
<dbReference type="InterPro" id="IPR032710">
    <property type="entry name" value="NTF2-like_dom_sf"/>
</dbReference>
<dbReference type="Gene3D" id="3.10.450.50">
    <property type="match status" value="2"/>
</dbReference>
<evidence type="ECO:0008006" key="4">
    <source>
        <dbReference type="Google" id="ProtNLM"/>
    </source>
</evidence>
<keyword evidence="3" id="KW-1185">Reference proteome</keyword>
<gene>
    <name evidence="2" type="ORF">ATM17_06100</name>
</gene>
<evidence type="ECO:0000313" key="3">
    <source>
        <dbReference type="Proteomes" id="UP000076088"/>
    </source>
</evidence>
<name>A0AAC8YZ31_SPHMC</name>
<evidence type="ECO:0000256" key="1">
    <source>
        <dbReference type="SAM" id="SignalP"/>
    </source>
</evidence>
<reference evidence="3" key="1">
    <citation type="submission" date="2015-11" db="EMBL/GenBank/DDBJ databases">
        <title>Complete genome sequence of a polyethylene-glycol degrader Sphingopyxis macrogoltabida 203N (NBRC 111659).</title>
        <authorList>
            <person name="Yoshiyuki O."/>
            <person name="Shouta N."/>
            <person name="Nagata Y."/>
            <person name="Numata M."/>
            <person name="Tsuchikane K."/>
            <person name="Hosoyama A."/>
            <person name="Yamazoe A."/>
            <person name="Tsuda M."/>
            <person name="Fujita N."/>
            <person name="Kawai F."/>
        </authorList>
    </citation>
    <scope>NUCLEOTIDE SEQUENCE [LARGE SCALE GENOMIC DNA]</scope>
    <source>
        <strain evidence="3">203N</strain>
    </source>
</reference>
<sequence length="305" mass="31425">MRQWAIYVAALAAVPVTAQAPATTSAVAPDPAAALSEMVAADRALAVAAEGTLLPDAIGAMLAADAIMPARGDKPFLRSRDEIIAYLRSNPAASGARIGWFPVRGGISADGQNGFTAGYVIVTQPDGATQPGKYLAYWGRTPDGWRALAYKRAPRPEGAVGKDFRALGMPKADGWQSEGGADALASLLAAERAFAAKAQVIGVGPAFAEYGHADAINMGAGASFTEGGAAIAAGFDPEAQPGQAIDWGPDFAIVAASGDLGISFGRIVPKRRPPALAADALLPASPFFTIWHRDTPAGPWRYIAE</sequence>
<dbReference type="Proteomes" id="UP000076088">
    <property type="component" value="Chromosome"/>
</dbReference>
<dbReference type="EMBL" id="CP013344">
    <property type="protein sequence ID" value="AMU88614.1"/>
    <property type="molecule type" value="Genomic_DNA"/>
</dbReference>
<accession>A0AAC8YZ31</accession>
<dbReference type="RefSeq" id="WP_054728831.1">
    <property type="nucleotide sequence ID" value="NZ_CP009429.1"/>
</dbReference>
<dbReference type="KEGG" id="smaz:LH19_13825"/>
<reference evidence="2 3" key="2">
    <citation type="journal article" date="2016" name="Genome Announc.">
        <title>Complete Genome Sequence of Sphingopyxis macrogoltabida Strain 203N (NBRC 111659), a Polyethylene Glycol Degrader.</title>
        <authorList>
            <person name="Ohtsubo Y."/>
            <person name="Nonoyama S."/>
            <person name="Nagata Y."/>
            <person name="Numata M."/>
            <person name="Tsuchikane K."/>
            <person name="Hosoyama A."/>
            <person name="Yamazoe A."/>
            <person name="Tsuda M."/>
            <person name="Fujita N."/>
            <person name="Kawai F."/>
        </authorList>
    </citation>
    <scope>NUCLEOTIDE SEQUENCE [LARGE SCALE GENOMIC DNA]</scope>
    <source>
        <strain evidence="2 3">203N</strain>
    </source>
</reference>
<dbReference type="SUPFAM" id="SSF54427">
    <property type="entry name" value="NTF2-like"/>
    <property type="match status" value="1"/>
</dbReference>
<proteinExistence type="predicted"/>
<feature type="chain" id="PRO_5042110094" description="DUF4440 domain-containing protein" evidence="1">
    <location>
        <begin position="21"/>
        <end position="305"/>
    </location>
</feature>
<organism evidence="2 3">
    <name type="scientific">Sphingopyxis macrogoltabida</name>
    <name type="common">Sphingomonas macrogoltabidus</name>
    <dbReference type="NCBI Taxonomy" id="33050"/>
    <lineage>
        <taxon>Bacteria</taxon>
        <taxon>Pseudomonadati</taxon>
        <taxon>Pseudomonadota</taxon>
        <taxon>Alphaproteobacteria</taxon>
        <taxon>Sphingomonadales</taxon>
        <taxon>Sphingomonadaceae</taxon>
        <taxon>Sphingopyxis</taxon>
    </lineage>
</organism>
<evidence type="ECO:0000313" key="2">
    <source>
        <dbReference type="EMBL" id="AMU88614.1"/>
    </source>
</evidence>
<keyword evidence="1" id="KW-0732">Signal</keyword>
<feature type="signal peptide" evidence="1">
    <location>
        <begin position="1"/>
        <end position="20"/>
    </location>
</feature>
<dbReference type="AlphaFoldDB" id="A0AAC8YZ31"/>